<dbReference type="Pfam" id="PF22483">
    <property type="entry name" value="Mu-transpos_C_2"/>
    <property type="match status" value="1"/>
</dbReference>
<dbReference type="InterPro" id="IPR006120">
    <property type="entry name" value="Resolvase_HTH_dom"/>
</dbReference>
<evidence type="ECO:0000313" key="3">
    <source>
        <dbReference type="EMBL" id="MCI4658238.1"/>
    </source>
</evidence>
<protein>
    <submittedName>
        <fullName evidence="3">IS21 family transposase</fullName>
    </submittedName>
</protein>
<dbReference type="RefSeq" id="WP_243011996.1">
    <property type="nucleotide sequence ID" value="NZ_JALGAR010000002.1"/>
</dbReference>
<comment type="similarity">
    <text evidence="1">Belongs to the transposase IS21/IS408/IS1162 family.</text>
</comment>
<dbReference type="InterPro" id="IPR036397">
    <property type="entry name" value="RNaseH_sf"/>
</dbReference>
<dbReference type="PANTHER" id="PTHR35004">
    <property type="entry name" value="TRANSPOSASE RV3428C-RELATED"/>
    <property type="match status" value="1"/>
</dbReference>
<dbReference type="GO" id="GO:0000150">
    <property type="term" value="F:DNA strand exchange activity"/>
    <property type="evidence" value="ECO:0007669"/>
    <property type="project" value="InterPro"/>
</dbReference>
<dbReference type="PROSITE" id="PS50994">
    <property type="entry name" value="INTEGRASE"/>
    <property type="match status" value="1"/>
</dbReference>
<proteinExistence type="inferred from homology"/>
<reference evidence="3" key="1">
    <citation type="submission" date="2022-03" db="EMBL/GenBank/DDBJ databases">
        <title>Cryobacterium sp. nov. strain ZS14-85, isolated from Antarctic soil.</title>
        <authorList>
            <person name="Li J."/>
            <person name="Niu G."/>
        </authorList>
    </citation>
    <scope>NUCLEOTIDE SEQUENCE</scope>
    <source>
        <strain evidence="3">ZS14-85</strain>
    </source>
</reference>
<dbReference type="SUPFAM" id="SSF53098">
    <property type="entry name" value="Ribonuclease H-like"/>
    <property type="match status" value="1"/>
</dbReference>
<dbReference type="InterPro" id="IPR001584">
    <property type="entry name" value="Integrase_cat-core"/>
</dbReference>
<feature type="domain" description="Integrase catalytic" evidence="2">
    <location>
        <begin position="119"/>
        <end position="289"/>
    </location>
</feature>
<dbReference type="InterPro" id="IPR012337">
    <property type="entry name" value="RNaseH-like_sf"/>
</dbReference>
<evidence type="ECO:0000256" key="1">
    <source>
        <dbReference type="ARBA" id="ARBA00009277"/>
    </source>
</evidence>
<dbReference type="Proteomes" id="UP001165341">
    <property type="component" value="Unassembled WGS sequence"/>
</dbReference>
<evidence type="ECO:0000259" key="2">
    <source>
        <dbReference type="PROSITE" id="PS50994"/>
    </source>
</evidence>
<dbReference type="GO" id="GO:0003677">
    <property type="term" value="F:DNA binding"/>
    <property type="evidence" value="ECO:0007669"/>
    <property type="project" value="InterPro"/>
</dbReference>
<comment type="caution">
    <text evidence="3">The sequence shown here is derived from an EMBL/GenBank/DDBJ whole genome shotgun (WGS) entry which is preliminary data.</text>
</comment>
<accession>A0AA41UF68</accession>
<dbReference type="AlphaFoldDB" id="A0AA41UF68"/>
<name>A0AA41UF68_9MICO</name>
<dbReference type="EMBL" id="JALGAR010000002">
    <property type="protein sequence ID" value="MCI4658238.1"/>
    <property type="molecule type" value="Genomic_DNA"/>
</dbReference>
<dbReference type="InterPro" id="IPR054353">
    <property type="entry name" value="IstA-like_C"/>
</dbReference>
<sequence length="421" mass="46855">MGHQPLWKVIKLDDWAEIRHLHSTGKHSKREIARLIGVSRGTVDRALAEDRSPTYQREPTGSSFDAFAGQVRVLLAATPTMPAATAAERVGWSGSPSLFRAKIAELRPEYAVPDPEDRLVHPPGFQVQCDLWFPHEDLPLGHDQAAAPPVLVMTSTFSGFIQARMLPSRTTPDLLGGMWSLLQEAEAVPARLTWDNEIGIGRGKLTEPAAEFAGTLGTQIKLLKARDPESKGMVERMSRFFRSRFMSGRAFTSPDDFNQQLAGWLPLANNRLSRSRRGRPGDLVRIDRAAMRGLPPMAPEVMFRNSVRLPRDYYVRAFSNDYSVDPTMIGRVVDVAASLERVTVHHDGVLIASHRRKWARQLTVTDPTHVLRAAELRAQFQAQRTRRPTVTAVVEMASLARYDELFSVDIDAAPTVLAVAS</sequence>
<dbReference type="Pfam" id="PF02796">
    <property type="entry name" value="HTH_7"/>
    <property type="match status" value="1"/>
</dbReference>
<organism evidence="3 4">
    <name type="scientific">Cryobacterium zhongshanensis</name>
    <dbReference type="NCBI Taxonomy" id="2928153"/>
    <lineage>
        <taxon>Bacteria</taxon>
        <taxon>Bacillati</taxon>
        <taxon>Actinomycetota</taxon>
        <taxon>Actinomycetes</taxon>
        <taxon>Micrococcales</taxon>
        <taxon>Microbacteriaceae</taxon>
        <taxon>Cryobacterium</taxon>
    </lineage>
</organism>
<evidence type="ECO:0000313" key="4">
    <source>
        <dbReference type="Proteomes" id="UP001165341"/>
    </source>
</evidence>
<gene>
    <name evidence="3" type="ORF">MQH31_10510</name>
</gene>
<keyword evidence="4" id="KW-1185">Reference proteome</keyword>
<dbReference type="GO" id="GO:0015074">
    <property type="term" value="P:DNA integration"/>
    <property type="evidence" value="ECO:0007669"/>
    <property type="project" value="InterPro"/>
</dbReference>
<dbReference type="PANTHER" id="PTHR35004:SF8">
    <property type="entry name" value="TRANSPOSASE RV3428C-RELATED"/>
    <property type="match status" value="1"/>
</dbReference>
<dbReference type="Gene3D" id="3.30.420.10">
    <property type="entry name" value="Ribonuclease H-like superfamily/Ribonuclease H"/>
    <property type="match status" value="1"/>
</dbReference>